<feature type="binding site" evidence="4">
    <location>
        <begin position="165"/>
        <end position="172"/>
    </location>
    <ligand>
        <name>ATP</name>
        <dbReference type="ChEBI" id="CHEBI:30616"/>
    </ligand>
</feature>
<feature type="coiled-coil region" evidence="5">
    <location>
        <begin position="439"/>
        <end position="466"/>
    </location>
</feature>
<evidence type="ECO:0000256" key="1">
    <source>
        <dbReference type="ARBA" id="ARBA00022701"/>
    </source>
</evidence>
<dbReference type="InterPro" id="IPR001752">
    <property type="entry name" value="Kinesin_motor_dom"/>
</dbReference>
<evidence type="ECO:0000256" key="4">
    <source>
        <dbReference type="PROSITE-ProRule" id="PRU00283"/>
    </source>
</evidence>
<keyword evidence="2 5" id="KW-0175">Coiled coil</keyword>
<feature type="domain" description="Kinesin motor" evidence="7">
    <location>
        <begin position="87"/>
        <end position="431"/>
    </location>
</feature>
<sequence length="625" mass="70530">MEGWSEACRGSASEERMVEASKGRWILNSGNLACQIASWLPLVRLPAFRRCNQSCYRSVVALLASDAALREELEEALSTALAQVDKRVWVGIRLRPHDRHDGAENCLQVDRRQIVQTLGPASRVNFFFDEIFKEDTRQEDVWSRLQGPMMRTLLRREHCCLFAYGQTGSGKTHTVFGDPSTESSKGVAFRLLENLGKLLNGDTYPSISEEVQEKAVIEFSFLEVYNEKIHDLLSNSKLCTLAGEREELEPGSAYKAPILSAEERVVVRGLTRRRCDPGQLTQQVGSWLVEGAASRMVGKTVFNPRSSRSHAVATIHICWNDMPDQKKGNETRVYIVDLAGSERSGQYATNTEQLREGAHINLSLSTLGRVVTALSRGHGDHVPHRDSALTWLLTDAITGHQARAFMIASVNPLHSAETLSTLRYAQAYSSLQSDLSTKIPRLKAMLRTLQRQMEKARYELDSLCLDINTNSRSGRTTEWSRDTLRSRVVRIARRGQEHFQNHPFFKWTDAHEMKAVLGQAGILEETCARPPEREAEEPEDGRRRQFREPGSASSTCARVIFAGRHGYPPVQLWFPEEALEDVTPHPRLRELLTTFEKAEIAFQQKQAQLDATVKAFAAQQQQWMD</sequence>
<comment type="similarity">
    <text evidence="4">Belongs to the TRAFAC class myosin-kinesin ATPase superfamily. Kinesin family.</text>
</comment>
<dbReference type="Gene3D" id="3.40.850.10">
    <property type="entry name" value="Kinesin motor domain"/>
    <property type="match status" value="1"/>
</dbReference>
<dbReference type="SMART" id="SM00129">
    <property type="entry name" value="KISc"/>
    <property type="match status" value="1"/>
</dbReference>
<dbReference type="InterPro" id="IPR027640">
    <property type="entry name" value="Kinesin-like_fam"/>
</dbReference>
<evidence type="ECO:0000256" key="3">
    <source>
        <dbReference type="ARBA" id="ARBA00023175"/>
    </source>
</evidence>
<protein>
    <submittedName>
        <fullName evidence="8">Kinesin-like protein klp-20</fullName>
    </submittedName>
</protein>
<evidence type="ECO:0000256" key="6">
    <source>
        <dbReference type="SAM" id="MobiDB-lite"/>
    </source>
</evidence>
<feature type="region of interest" description="Disordered" evidence="6">
    <location>
        <begin position="528"/>
        <end position="551"/>
    </location>
</feature>
<comment type="caution">
    <text evidence="8">The sequence shown here is derived from an EMBL/GenBank/DDBJ whole genome shotgun (WGS) entry which is preliminary data.</text>
</comment>
<keyword evidence="4" id="KW-0547">Nucleotide-binding</keyword>
<dbReference type="PRINTS" id="PR00380">
    <property type="entry name" value="KINESINHEAVY"/>
</dbReference>
<evidence type="ECO:0000313" key="8">
    <source>
        <dbReference type="EMBL" id="CAK9020983.1"/>
    </source>
</evidence>
<proteinExistence type="inferred from homology"/>
<gene>
    <name evidence="8" type="ORF">SCF082_LOCUS15136</name>
</gene>
<dbReference type="PANTHER" id="PTHR47968">
    <property type="entry name" value="CENTROMERE PROTEIN E"/>
    <property type="match status" value="1"/>
</dbReference>
<name>A0ABP0K2H7_9DINO</name>
<keyword evidence="3 4" id="KW-0505">Motor protein</keyword>
<keyword evidence="9" id="KW-1185">Reference proteome</keyword>
<evidence type="ECO:0000256" key="5">
    <source>
        <dbReference type="SAM" id="Coils"/>
    </source>
</evidence>
<evidence type="ECO:0000259" key="7">
    <source>
        <dbReference type="PROSITE" id="PS50067"/>
    </source>
</evidence>
<dbReference type="Pfam" id="PF00225">
    <property type="entry name" value="Kinesin"/>
    <property type="match status" value="1"/>
</dbReference>
<accession>A0ABP0K2H7</accession>
<dbReference type="InterPro" id="IPR027417">
    <property type="entry name" value="P-loop_NTPase"/>
</dbReference>
<evidence type="ECO:0000256" key="2">
    <source>
        <dbReference type="ARBA" id="ARBA00023054"/>
    </source>
</evidence>
<evidence type="ECO:0000313" key="9">
    <source>
        <dbReference type="Proteomes" id="UP001642464"/>
    </source>
</evidence>
<dbReference type="EMBL" id="CAXAMM010009657">
    <property type="protein sequence ID" value="CAK9020983.1"/>
    <property type="molecule type" value="Genomic_DNA"/>
</dbReference>
<dbReference type="InterPro" id="IPR036961">
    <property type="entry name" value="Kinesin_motor_dom_sf"/>
</dbReference>
<dbReference type="PANTHER" id="PTHR47968:SF36">
    <property type="entry name" value="KINESIN HEAVY CHAIN ISOFORM X1"/>
    <property type="match status" value="1"/>
</dbReference>
<dbReference type="SUPFAM" id="SSF52540">
    <property type="entry name" value="P-loop containing nucleoside triphosphate hydrolases"/>
    <property type="match status" value="1"/>
</dbReference>
<keyword evidence="1" id="KW-0493">Microtubule</keyword>
<keyword evidence="4" id="KW-0067">ATP-binding</keyword>
<organism evidence="8 9">
    <name type="scientific">Durusdinium trenchii</name>
    <dbReference type="NCBI Taxonomy" id="1381693"/>
    <lineage>
        <taxon>Eukaryota</taxon>
        <taxon>Sar</taxon>
        <taxon>Alveolata</taxon>
        <taxon>Dinophyceae</taxon>
        <taxon>Suessiales</taxon>
        <taxon>Symbiodiniaceae</taxon>
        <taxon>Durusdinium</taxon>
    </lineage>
</organism>
<dbReference type="Proteomes" id="UP001642464">
    <property type="component" value="Unassembled WGS sequence"/>
</dbReference>
<dbReference type="PROSITE" id="PS50067">
    <property type="entry name" value="KINESIN_MOTOR_2"/>
    <property type="match status" value="1"/>
</dbReference>
<reference evidence="8 9" key="1">
    <citation type="submission" date="2024-02" db="EMBL/GenBank/DDBJ databases">
        <authorList>
            <person name="Chen Y."/>
            <person name="Shah S."/>
            <person name="Dougan E. K."/>
            <person name="Thang M."/>
            <person name="Chan C."/>
        </authorList>
    </citation>
    <scope>NUCLEOTIDE SEQUENCE [LARGE SCALE GENOMIC DNA]</scope>
</reference>